<dbReference type="PANTHER" id="PTHR36440:SF1">
    <property type="entry name" value="PUTATIVE (AFU_ORTHOLOGUE AFUA_8G07350)-RELATED"/>
    <property type="match status" value="1"/>
</dbReference>
<dbReference type="InterPro" id="IPR014710">
    <property type="entry name" value="RmlC-like_jellyroll"/>
</dbReference>
<dbReference type="SUPFAM" id="SSF51182">
    <property type="entry name" value="RmlC-like cupins"/>
    <property type="match status" value="1"/>
</dbReference>
<evidence type="ECO:0000259" key="1">
    <source>
        <dbReference type="Pfam" id="PF07883"/>
    </source>
</evidence>
<dbReference type="InterPro" id="IPR053146">
    <property type="entry name" value="QDO-like"/>
</dbReference>
<proteinExistence type="predicted"/>
<dbReference type="InterPro" id="IPR011051">
    <property type="entry name" value="RmlC_Cupin_sf"/>
</dbReference>
<dbReference type="InterPro" id="IPR013096">
    <property type="entry name" value="Cupin_2"/>
</dbReference>
<dbReference type="RefSeq" id="WP_311699522.1">
    <property type="nucleotide sequence ID" value="NZ_JAVREY010000066.1"/>
</dbReference>
<keyword evidence="3" id="KW-1185">Reference proteome</keyword>
<dbReference type="Proteomes" id="UP001183809">
    <property type="component" value="Unassembled WGS sequence"/>
</dbReference>
<evidence type="ECO:0000313" key="3">
    <source>
        <dbReference type="Proteomes" id="UP001183809"/>
    </source>
</evidence>
<name>A0ABU2U4C3_9ACTN</name>
<dbReference type="Gene3D" id="2.60.120.10">
    <property type="entry name" value="Jelly Rolls"/>
    <property type="match status" value="1"/>
</dbReference>
<feature type="domain" description="Cupin type-2" evidence="1">
    <location>
        <begin position="50"/>
        <end position="117"/>
    </location>
</feature>
<sequence length="160" mass="18245">MSYPEPRYLGERGQVSALFRPASPVPDTGFISYVANQETTNGEFGLYKIDMGPKAMGATEHFHRTISESFYVLSGEIRLYNGERWVTGGEGDFLYVPPGGLHAFQNDSDNPVSLLLLFTPGAPREEYFEKFEEYSQRSSEEQKAFRIRHDQYNTTDMLHD</sequence>
<dbReference type="PANTHER" id="PTHR36440">
    <property type="entry name" value="PUTATIVE (AFU_ORTHOLOGUE AFUA_8G07350)-RELATED"/>
    <property type="match status" value="1"/>
</dbReference>
<protein>
    <submittedName>
        <fullName evidence="2">Cupin domain-containing protein</fullName>
    </submittedName>
</protein>
<accession>A0ABU2U4C3</accession>
<comment type="caution">
    <text evidence="2">The sequence shown here is derived from an EMBL/GenBank/DDBJ whole genome shotgun (WGS) entry which is preliminary data.</text>
</comment>
<dbReference type="EMBL" id="JAVREY010000066">
    <property type="protein sequence ID" value="MDT0468074.1"/>
    <property type="molecule type" value="Genomic_DNA"/>
</dbReference>
<evidence type="ECO:0000313" key="2">
    <source>
        <dbReference type="EMBL" id="MDT0468074.1"/>
    </source>
</evidence>
<reference evidence="3" key="1">
    <citation type="submission" date="2023-07" db="EMBL/GenBank/DDBJ databases">
        <title>30 novel species of actinomycetes from the DSMZ collection.</title>
        <authorList>
            <person name="Nouioui I."/>
        </authorList>
    </citation>
    <scope>NUCLEOTIDE SEQUENCE [LARGE SCALE GENOMIC DNA]</scope>
    <source>
        <strain evidence="3">DSM 41699</strain>
    </source>
</reference>
<dbReference type="Pfam" id="PF07883">
    <property type="entry name" value="Cupin_2"/>
    <property type="match status" value="1"/>
</dbReference>
<organism evidence="2 3">
    <name type="scientific">Streptomyces gibsoniae</name>
    <dbReference type="NCBI Taxonomy" id="3075529"/>
    <lineage>
        <taxon>Bacteria</taxon>
        <taxon>Bacillati</taxon>
        <taxon>Actinomycetota</taxon>
        <taxon>Actinomycetes</taxon>
        <taxon>Kitasatosporales</taxon>
        <taxon>Streptomycetaceae</taxon>
        <taxon>Streptomyces</taxon>
    </lineage>
</organism>
<gene>
    <name evidence="2" type="ORF">RM764_34670</name>
</gene>